<dbReference type="PANTHER" id="PTHR21310">
    <property type="entry name" value="AMINOGLYCOSIDE PHOSPHOTRANSFERASE-RELATED-RELATED"/>
    <property type="match status" value="1"/>
</dbReference>
<dbReference type="InterPro" id="IPR051678">
    <property type="entry name" value="AGP_Transferase"/>
</dbReference>
<dbReference type="InterPro" id="IPR011009">
    <property type="entry name" value="Kinase-like_dom_sf"/>
</dbReference>
<gene>
    <name evidence="3" type="ORF">Psuf_001090</name>
</gene>
<reference evidence="3 4" key="1">
    <citation type="submission" date="2020-03" db="EMBL/GenBank/DDBJ databases">
        <title>Whole genome shotgun sequence of Phytohabitans suffuscus NBRC 105367.</title>
        <authorList>
            <person name="Komaki H."/>
            <person name="Tamura T."/>
        </authorList>
    </citation>
    <scope>NUCLEOTIDE SEQUENCE [LARGE SCALE GENOMIC DNA]</scope>
    <source>
        <strain evidence="3 4">NBRC 105367</strain>
    </source>
</reference>
<evidence type="ECO:0000259" key="2">
    <source>
        <dbReference type="Pfam" id="PF01636"/>
    </source>
</evidence>
<evidence type="ECO:0000313" key="4">
    <source>
        <dbReference type="Proteomes" id="UP000503011"/>
    </source>
</evidence>
<dbReference type="InterPro" id="IPR002575">
    <property type="entry name" value="Aminoglycoside_PTrfase"/>
</dbReference>
<evidence type="ECO:0000256" key="1">
    <source>
        <dbReference type="SAM" id="MobiDB-lite"/>
    </source>
</evidence>
<dbReference type="Proteomes" id="UP000503011">
    <property type="component" value="Chromosome"/>
</dbReference>
<dbReference type="KEGG" id="psuu:Psuf_001090"/>
<dbReference type="Gene3D" id="3.90.1200.10">
    <property type="match status" value="1"/>
</dbReference>
<dbReference type="RefSeq" id="WP_173152546.1">
    <property type="nucleotide sequence ID" value="NZ_AP022871.1"/>
</dbReference>
<sequence length="383" mass="42788">MTDRAGSRGRVEGALLELLAHRRRLRDAPPPDARFRGPEVIRAGLQRWMGDEHGPHARVSDLRRLSGAGTNELYAFTLHRGGTRESLVLRVKVPGSGVVTHLGREVQAMRAVDGLIPVPRPRWSTHDARYLGAPAVVTDFSPGVQAPRGQATRASGMGTRYPEPLRSKLAPQFVTYEALLHAFDLRRADLDTFEPPRAGTTDAVDWRLAFWDRVWDEDRLEEHPSMSLARDWLWEHRPVVDVVSLLHGDYRNGNFLFDEERGVVTAVIDWEMTWIGDRHADLAYTMFKSFGHVEDGVTLVAGLLEAGRFVAAYEEVSGLPVDPERLHYYFVFNMYWSNISLLATGLRNAAAGMTQLDVMYQAMAGKGAMSCAALNRVLFGGAR</sequence>
<dbReference type="InterPro" id="IPR041726">
    <property type="entry name" value="ACAD10_11_N"/>
</dbReference>
<feature type="region of interest" description="Disordered" evidence="1">
    <location>
        <begin position="141"/>
        <end position="160"/>
    </location>
</feature>
<proteinExistence type="predicted"/>
<dbReference type="AlphaFoldDB" id="A0A6F8Y9L5"/>
<dbReference type="CDD" id="cd05154">
    <property type="entry name" value="ACAD10_11_N-like"/>
    <property type="match status" value="1"/>
</dbReference>
<organism evidence="3 4">
    <name type="scientific">Phytohabitans suffuscus</name>
    <dbReference type="NCBI Taxonomy" id="624315"/>
    <lineage>
        <taxon>Bacteria</taxon>
        <taxon>Bacillati</taxon>
        <taxon>Actinomycetota</taxon>
        <taxon>Actinomycetes</taxon>
        <taxon>Micromonosporales</taxon>
        <taxon>Micromonosporaceae</taxon>
    </lineage>
</organism>
<dbReference type="SUPFAM" id="SSF56112">
    <property type="entry name" value="Protein kinase-like (PK-like)"/>
    <property type="match status" value="1"/>
</dbReference>
<dbReference type="Pfam" id="PF01636">
    <property type="entry name" value="APH"/>
    <property type="match status" value="1"/>
</dbReference>
<dbReference type="Gene3D" id="3.30.200.20">
    <property type="entry name" value="Phosphorylase Kinase, domain 1"/>
    <property type="match status" value="1"/>
</dbReference>
<name>A0A6F8Y9L5_9ACTN</name>
<accession>A0A6F8Y9L5</accession>
<keyword evidence="4" id="KW-1185">Reference proteome</keyword>
<dbReference type="EMBL" id="AP022871">
    <property type="protein sequence ID" value="BCB82796.1"/>
    <property type="molecule type" value="Genomic_DNA"/>
</dbReference>
<protein>
    <recommendedName>
        <fullName evidence="2">Aminoglycoside phosphotransferase domain-containing protein</fullName>
    </recommendedName>
</protein>
<reference evidence="3 4" key="2">
    <citation type="submission" date="2020-03" db="EMBL/GenBank/DDBJ databases">
        <authorList>
            <person name="Ichikawa N."/>
            <person name="Kimura A."/>
            <person name="Kitahashi Y."/>
            <person name="Uohara A."/>
        </authorList>
    </citation>
    <scope>NUCLEOTIDE SEQUENCE [LARGE SCALE GENOMIC DNA]</scope>
    <source>
        <strain evidence="3 4">NBRC 105367</strain>
    </source>
</reference>
<evidence type="ECO:0000313" key="3">
    <source>
        <dbReference type="EMBL" id="BCB82796.1"/>
    </source>
</evidence>
<feature type="domain" description="Aminoglycoside phosphotransferase" evidence="2">
    <location>
        <begin position="64"/>
        <end position="317"/>
    </location>
</feature>